<sequence length="107" mass="11783">MGENASFKPKFDADSTTDWFAPYIKARIRDSLDNSEPDSVPSTLFSCVNSAIFVGKIRGRSEPDSPTTDFSFFNNHVNTNIRAAKVAPEDSTTVSVESELPYKDVVS</sequence>
<dbReference type="Proteomes" id="UP001164929">
    <property type="component" value="Chromosome 9"/>
</dbReference>
<protein>
    <submittedName>
        <fullName evidence="1">Uncharacterized protein</fullName>
    </submittedName>
</protein>
<reference evidence="1" key="1">
    <citation type="journal article" date="2023" name="Mol. Ecol. Resour.">
        <title>Chromosome-level genome assembly of a triploid poplar Populus alba 'Berolinensis'.</title>
        <authorList>
            <person name="Chen S."/>
            <person name="Yu Y."/>
            <person name="Wang X."/>
            <person name="Wang S."/>
            <person name="Zhang T."/>
            <person name="Zhou Y."/>
            <person name="He R."/>
            <person name="Meng N."/>
            <person name="Wang Y."/>
            <person name="Liu W."/>
            <person name="Liu Z."/>
            <person name="Liu J."/>
            <person name="Guo Q."/>
            <person name="Huang H."/>
            <person name="Sederoff R.R."/>
            <person name="Wang G."/>
            <person name="Qu G."/>
            <person name="Chen S."/>
        </authorList>
    </citation>
    <scope>NUCLEOTIDE SEQUENCE</scope>
    <source>
        <strain evidence="1">SC-2020</strain>
    </source>
</reference>
<gene>
    <name evidence="1" type="ORF">NC653_023577</name>
</gene>
<organism evidence="1 2">
    <name type="scientific">Populus alba x Populus x berolinensis</name>
    <dbReference type="NCBI Taxonomy" id="444605"/>
    <lineage>
        <taxon>Eukaryota</taxon>
        <taxon>Viridiplantae</taxon>
        <taxon>Streptophyta</taxon>
        <taxon>Embryophyta</taxon>
        <taxon>Tracheophyta</taxon>
        <taxon>Spermatophyta</taxon>
        <taxon>Magnoliopsida</taxon>
        <taxon>eudicotyledons</taxon>
        <taxon>Gunneridae</taxon>
        <taxon>Pentapetalae</taxon>
        <taxon>rosids</taxon>
        <taxon>fabids</taxon>
        <taxon>Malpighiales</taxon>
        <taxon>Salicaceae</taxon>
        <taxon>Saliceae</taxon>
        <taxon>Populus</taxon>
    </lineage>
</organism>
<evidence type="ECO:0000313" key="2">
    <source>
        <dbReference type="Proteomes" id="UP001164929"/>
    </source>
</evidence>
<evidence type="ECO:0000313" key="1">
    <source>
        <dbReference type="EMBL" id="KAJ6985669.1"/>
    </source>
</evidence>
<keyword evidence="2" id="KW-1185">Reference proteome</keyword>
<dbReference type="AlphaFoldDB" id="A0AAD6MHJ3"/>
<comment type="caution">
    <text evidence="1">The sequence shown here is derived from an EMBL/GenBank/DDBJ whole genome shotgun (WGS) entry which is preliminary data.</text>
</comment>
<proteinExistence type="predicted"/>
<dbReference type="EMBL" id="JAQIZT010000009">
    <property type="protein sequence ID" value="KAJ6985669.1"/>
    <property type="molecule type" value="Genomic_DNA"/>
</dbReference>
<name>A0AAD6MHJ3_9ROSI</name>
<accession>A0AAD6MHJ3</accession>